<reference evidence="5 6" key="1">
    <citation type="submission" date="2017-03" db="EMBL/GenBank/DDBJ databases">
        <authorList>
            <person name="Afonso C.L."/>
            <person name="Miller P.J."/>
            <person name="Scott M.A."/>
            <person name="Spackman E."/>
            <person name="Goraichik I."/>
            <person name="Dimitrov K.M."/>
            <person name="Suarez D.L."/>
            <person name="Swayne D.E."/>
        </authorList>
    </citation>
    <scope>NUCLEOTIDE SEQUENCE [LARGE SCALE GENOMIC DNA]</scope>
    <source>
        <strain evidence="5">SB41UT1</strain>
    </source>
</reference>
<comment type="pathway">
    <text evidence="3">Quinol/quinone metabolism; menaquinone biosynthesis.</text>
</comment>
<comment type="subunit">
    <text evidence="3">Monomer.</text>
</comment>
<dbReference type="InterPro" id="IPR000073">
    <property type="entry name" value="AB_hydrolase_1"/>
</dbReference>
<dbReference type="NCBIfam" id="TIGR03695">
    <property type="entry name" value="menH_SHCHC"/>
    <property type="match status" value="1"/>
</dbReference>
<keyword evidence="1 3" id="KW-0474">Menaquinone biosynthesis</keyword>
<dbReference type="EMBL" id="FWPT01000007">
    <property type="protein sequence ID" value="SMA49445.1"/>
    <property type="molecule type" value="Genomic_DNA"/>
</dbReference>
<evidence type="ECO:0000259" key="4">
    <source>
        <dbReference type="Pfam" id="PF00561"/>
    </source>
</evidence>
<comment type="function">
    <text evidence="3">Catalyzes a proton abstraction reaction that results in 2,5-elimination of pyruvate from 2-succinyl-5-enolpyruvyl-6-hydroxy-3-cyclohexene-1-carboxylate (SEPHCHC) and the formation of 2-succinyl-6-hydroxy-2,4-cyclohexadiene-1-carboxylate (SHCHC).</text>
</comment>
<evidence type="ECO:0000256" key="2">
    <source>
        <dbReference type="ARBA" id="ARBA00023239"/>
    </source>
</evidence>
<dbReference type="Pfam" id="PF00561">
    <property type="entry name" value="Abhydrolase_1"/>
    <property type="match status" value="1"/>
</dbReference>
<comment type="pathway">
    <text evidence="3">Quinol/quinone metabolism; 1,4-dihydroxy-2-naphthoate biosynthesis; 1,4-dihydroxy-2-naphthoate from chorismate: step 3/7.</text>
</comment>
<evidence type="ECO:0000256" key="1">
    <source>
        <dbReference type="ARBA" id="ARBA00022428"/>
    </source>
</evidence>
<comment type="similarity">
    <text evidence="3">Belongs to the AB hydrolase superfamily. MenH family.</text>
</comment>
<dbReference type="GO" id="GO:0009234">
    <property type="term" value="P:menaquinone biosynthetic process"/>
    <property type="evidence" value="ECO:0007669"/>
    <property type="project" value="UniProtKB-UniRule"/>
</dbReference>
<keyword evidence="2 3" id="KW-0456">Lyase</keyword>
<dbReference type="GO" id="GO:0070205">
    <property type="term" value="F:2-succinyl-6-hydroxy-2,4-cyclohexadiene-1-carboxylate synthase activity"/>
    <property type="evidence" value="ECO:0007669"/>
    <property type="project" value="UniProtKB-UniRule"/>
</dbReference>
<dbReference type="Proteomes" id="UP000196573">
    <property type="component" value="Unassembled WGS sequence"/>
</dbReference>
<protein>
    <recommendedName>
        <fullName evidence="3">Putative 2-succinyl-6-hydroxy-2,4-cyclohexadiene-1-carboxylate synthase</fullName>
        <shortName evidence="3">SHCHC synthase</shortName>
        <ecNumber evidence="3">4.2.99.20</ecNumber>
    </recommendedName>
</protein>
<accession>A0A1X7AMG1</accession>
<feature type="domain" description="AB hydrolase-1" evidence="4">
    <location>
        <begin position="19"/>
        <end position="261"/>
    </location>
</feature>
<dbReference type="UniPathway" id="UPA01057">
    <property type="reaction ID" value="UER00900"/>
</dbReference>
<dbReference type="Gene3D" id="3.40.50.1820">
    <property type="entry name" value="alpha/beta hydrolase"/>
    <property type="match status" value="1"/>
</dbReference>
<dbReference type="AlphaFoldDB" id="A0A1X7AMG1"/>
<dbReference type="HAMAP" id="MF_01660">
    <property type="entry name" value="MenH"/>
    <property type="match status" value="1"/>
</dbReference>
<comment type="catalytic activity">
    <reaction evidence="3">
        <text>5-enolpyruvoyl-6-hydroxy-2-succinyl-cyclohex-3-ene-1-carboxylate = (1R,6R)-6-hydroxy-2-succinyl-cyclohexa-2,4-diene-1-carboxylate + pyruvate</text>
        <dbReference type="Rhea" id="RHEA:25597"/>
        <dbReference type="ChEBI" id="CHEBI:15361"/>
        <dbReference type="ChEBI" id="CHEBI:58689"/>
        <dbReference type="ChEBI" id="CHEBI:58818"/>
        <dbReference type="EC" id="4.2.99.20"/>
    </reaction>
</comment>
<dbReference type="PANTHER" id="PTHR42916:SF1">
    <property type="entry name" value="PROTEIN PHYLLO, CHLOROPLASTIC"/>
    <property type="match status" value="1"/>
</dbReference>
<evidence type="ECO:0000256" key="3">
    <source>
        <dbReference type="HAMAP-Rule" id="MF_01660"/>
    </source>
</evidence>
<evidence type="ECO:0000313" key="6">
    <source>
        <dbReference type="Proteomes" id="UP000196573"/>
    </source>
</evidence>
<dbReference type="RefSeq" id="WP_207626668.1">
    <property type="nucleotide sequence ID" value="NZ_CBCSCN010000007.1"/>
</dbReference>
<dbReference type="PANTHER" id="PTHR42916">
    <property type="entry name" value="2-SUCCINYL-5-ENOLPYRUVYL-6-HYDROXY-3-CYCLOHEXENE-1-CARBOXYLATE SYNTHASE"/>
    <property type="match status" value="1"/>
</dbReference>
<organism evidence="5 6">
    <name type="scientific">Parendozoicomonas haliclonae</name>
    <dbReference type="NCBI Taxonomy" id="1960125"/>
    <lineage>
        <taxon>Bacteria</taxon>
        <taxon>Pseudomonadati</taxon>
        <taxon>Pseudomonadota</taxon>
        <taxon>Gammaproteobacteria</taxon>
        <taxon>Oceanospirillales</taxon>
        <taxon>Endozoicomonadaceae</taxon>
        <taxon>Parendozoicomonas</taxon>
    </lineage>
</organism>
<dbReference type="UniPathway" id="UPA00079"/>
<gene>
    <name evidence="3 5" type="primary">menH</name>
    <name evidence="5" type="ORF">EHSB41UT_03265</name>
</gene>
<keyword evidence="6" id="KW-1185">Reference proteome</keyword>
<dbReference type="PRINTS" id="PR00111">
    <property type="entry name" value="ABHYDROLASE"/>
</dbReference>
<name>A0A1X7AMG1_9GAMM</name>
<proteinExistence type="inferred from homology"/>
<sequence>MSIKDSGLLNLVDHGGKGPLLVLLHGFLGSGRDWDAVLPLLTSSFHCLTVDLPGHGQSPMVIPDDLNGVAHAVQQTLLEHGHHCCAVLGYSLGGRVALALAKQVPQLVTQLFLEGSHPGLVQASEKAARWQNDQGWAQRFEQEPLSQVLDDWYRQLVFSSLQEQERCRLVAERSQQSLSDDSLFSSEGMALAAMLRSCSLARQPDFRPVFTQQAEQNRPVVYLVGEHDQKFRLLAEQLSADGLVRTGLVPAAGHNAHRDNPSGFAQALLAGAQANRFL</sequence>
<dbReference type="EC" id="4.2.99.20" evidence="3"/>
<dbReference type="InterPro" id="IPR022485">
    <property type="entry name" value="SHCHC_synthase_MenH"/>
</dbReference>
<dbReference type="SUPFAM" id="SSF53474">
    <property type="entry name" value="alpha/beta-Hydrolases"/>
    <property type="match status" value="1"/>
</dbReference>
<dbReference type="InterPro" id="IPR029058">
    <property type="entry name" value="AB_hydrolase_fold"/>
</dbReference>
<dbReference type="NCBIfam" id="NF008340">
    <property type="entry name" value="PRK11126.1"/>
    <property type="match status" value="1"/>
</dbReference>
<evidence type="ECO:0000313" key="5">
    <source>
        <dbReference type="EMBL" id="SMA49445.1"/>
    </source>
</evidence>